<evidence type="ECO:0000256" key="1">
    <source>
        <dbReference type="SAM" id="SignalP"/>
    </source>
</evidence>
<gene>
    <name evidence="2" type="ORF">BJY26_003519</name>
</gene>
<protein>
    <submittedName>
        <fullName evidence="2">Multiple sugar transport system substrate-binding protein</fullName>
    </submittedName>
</protein>
<dbReference type="SUPFAM" id="SSF53850">
    <property type="entry name" value="Periplasmic binding protein-like II"/>
    <property type="match status" value="1"/>
</dbReference>
<dbReference type="Proteomes" id="UP000539111">
    <property type="component" value="Unassembled WGS sequence"/>
</dbReference>
<keyword evidence="1" id="KW-0732">Signal</keyword>
<evidence type="ECO:0000313" key="2">
    <source>
        <dbReference type="EMBL" id="NYI69213.1"/>
    </source>
</evidence>
<keyword evidence="2" id="KW-0762">Sugar transport</keyword>
<dbReference type="PANTHER" id="PTHR43649:SF14">
    <property type="entry name" value="BLR3389 PROTEIN"/>
    <property type="match status" value="1"/>
</dbReference>
<feature type="chain" id="PRO_5038562656" evidence="1">
    <location>
        <begin position="24"/>
        <end position="447"/>
    </location>
</feature>
<name>A0A7Z0IJ70_9MICO</name>
<accession>A0A7Z0IJ70</accession>
<dbReference type="RefSeq" id="WP_179429473.1">
    <property type="nucleotide sequence ID" value="NZ_JACBZP010000001.1"/>
</dbReference>
<keyword evidence="3" id="KW-1185">Reference proteome</keyword>
<organism evidence="2 3">
    <name type="scientific">Spelaeicoccus albus</name>
    <dbReference type="NCBI Taxonomy" id="1280376"/>
    <lineage>
        <taxon>Bacteria</taxon>
        <taxon>Bacillati</taxon>
        <taxon>Actinomycetota</taxon>
        <taxon>Actinomycetes</taxon>
        <taxon>Micrococcales</taxon>
        <taxon>Brevibacteriaceae</taxon>
        <taxon>Spelaeicoccus</taxon>
    </lineage>
</organism>
<dbReference type="AlphaFoldDB" id="A0A7Z0IJ70"/>
<feature type="signal peptide" evidence="1">
    <location>
        <begin position="1"/>
        <end position="23"/>
    </location>
</feature>
<dbReference type="PANTHER" id="PTHR43649">
    <property type="entry name" value="ARABINOSE-BINDING PROTEIN-RELATED"/>
    <property type="match status" value="1"/>
</dbReference>
<keyword evidence="2" id="KW-0813">Transport</keyword>
<dbReference type="Pfam" id="PF01547">
    <property type="entry name" value="SBP_bac_1"/>
    <property type="match status" value="1"/>
</dbReference>
<dbReference type="Gene3D" id="3.40.190.10">
    <property type="entry name" value="Periplasmic binding protein-like II"/>
    <property type="match status" value="2"/>
</dbReference>
<dbReference type="EMBL" id="JACBZP010000001">
    <property type="protein sequence ID" value="NYI69213.1"/>
    <property type="molecule type" value="Genomic_DNA"/>
</dbReference>
<proteinExistence type="predicted"/>
<evidence type="ECO:0000313" key="3">
    <source>
        <dbReference type="Proteomes" id="UP000539111"/>
    </source>
</evidence>
<dbReference type="InterPro" id="IPR006059">
    <property type="entry name" value="SBP"/>
</dbReference>
<reference evidence="2 3" key="1">
    <citation type="submission" date="2020-07" db="EMBL/GenBank/DDBJ databases">
        <title>Sequencing the genomes of 1000 actinobacteria strains.</title>
        <authorList>
            <person name="Klenk H.-P."/>
        </authorList>
    </citation>
    <scope>NUCLEOTIDE SEQUENCE [LARGE SCALE GENOMIC DNA]</scope>
    <source>
        <strain evidence="2 3">DSM 26341</strain>
    </source>
</reference>
<dbReference type="PROSITE" id="PS51257">
    <property type="entry name" value="PROKAR_LIPOPROTEIN"/>
    <property type="match status" value="1"/>
</dbReference>
<dbReference type="InterPro" id="IPR050490">
    <property type="entry name" value="Bact_solute-bd_prot1"/>
</dbReference>
<sequence>MKSLKIAAALVSAVALIASSGCSGSGSDDNTVKVAYEKFGNFQAADTLMKRVKKEMKKTHPDATIKLVPIQAKENDYYTKLALMERSPSTAPDVIYEDTFQIKSDVAAGHLLALDKYLKGWKGWNQFVTKSKQAGLGVDGKTYGVPMGTDTRVLWYNKKLLKKAGVSVPWQPKNWHDILATAKKVQTAEPKVMGLNVFSGKSAGEASTMQGFEMLLYGTGDTLYKDKKWVLGSQGFKDSLKFIQTLYKKHLGPSAKQSLDTQIQNTVPGSWMPKGKIAISLDGSWLPSTWIKGGAAEWPAWDKTLGTALMPTQNGQGPGFTSMSGGWTLSVGKDTKAPKLAFDVIKTALNEKNSTKFDIGNSQIAVRKDVASDPKYTKSDSSFGKTSKAVQYTHYRPATEDYPKISNKIQVAMEAVMTGQQTPAQAAAAYDKAVIEIVGKKHTTTGK</sequence>
<comment type="caution">
    <text evidence="2">The sequence shown here is derived from an EMBL/GenBank/DDBJ whole genome shotgun (WGS) entry which is preliminary data.</text>
</comment>